<name>A0A8D8P509_CULPI</name>
<dbReference type="EMBL" id="HBUE01215951">
    <property type="protein sequence ID" value="CAG6536936.1"/>
    <property type="molecule type" value="Transcribed_RNA"/>
</dbReference>
<proteinExistence type="predicted"/>
<accession>A0A8D8P509</accession>
<sequence length="155" mass="17689">MSEIHTRMTSKDEEEGVIFIEHIVSTDRVCDYAATKSPPQNSASSGRSSVVEGRLASDEFDYEIGLAGGKSSCIIRAVSKSYRCVESTNIGSIFQHFFTSLEYLQRDRKCRRLTQNAQTVEGHPFGMARWMKSSACPRTFGWCRSRACFRRWNRR</sequence>
<organism evidence="1">
    <name type="scientific">Culex pipiens</name>
    <name type="common">House mosquito</name>
    <dbReference type="NCBI Taxonomy" id="7175"/>
    <lineage>
        <taxon>Eukaryota</taxon>
        <taxon>Metazoa</taxon>
        <taxon>Ecdysozoa</taxon>
        <taxon>Arthropoda</taxon>
        <taxon>Hexapoda</taxon>
        <taxon>Insecta</taxon>
        <taxon>Pterygota</taxon>
        <taxon>Neoptera</taxon>
        <taxon>Endopterygota</taxon>
        <taxon>Diptera</taxon>
        <taxon>Nematocera</taxon>
        <taxon>Culicoidea</taxon>
        <taxon>Culicidae</taxon>
        <taxon>Culicinae</taxon>
        <taxon>Culicini</taxon>
        <taxon>Culex</taxon>
        <taxon>Culex</taxon>
    </lineage>
</organism>
<evidence type="ECO:0000313" key="1">
    <source>
        <dbReference type="EMBL" id="CAG6588939.1"/>
    </source>
</evidence>
<protein>
    <submittedName>
        <fullName evidence="1">(northern house mosquito) hypothetical protein</fullName>
    </submittedName>
</protein>
<dbReference type="EMBL" id="HBUE01322512">
    <property type="protein sequence ID" value="CAG6588939.1"/>
    <property type="molecule type" value="Transcribed_RNA"/>
</dbReference>
<dbReference type="AlphaFoldDB" id="A0A8D8P509"/>
<reference evidence="1" key="1">
    <citation type="submission" date="2021-05" db="EMBL/GenBank/DDBJ databases">
        <authorList>
            <person name="Alioto T."/>
            <person name="Alioto T."/>
            <person name="Gomez Garrido J."/>
        </authorList>
    </citation>
    <scope>NUCLEOTIDE SEQUENCE</scope>
</reference>